<evidence type="ECO:0000256" key="1">
    <source>
        <dbReference type="ARBA" id="ARBA00038357"/>
    </source>
</evidence>
<dbReference type="InterPro" id="IPR036400">
    <property type="entry name" value="Cyt_B5-like_heme/steroid_sf"/>
</dbReference>
<organism evidence="4 5">
    <name type="scientific">Ophiobolus disseminans</name>
    <dbReference type="NCBI Taxonomy" id="1469910"/>
    <lineage>
        <taxon>Eukaryota</taxon>
        <taxon>Fungi</taxon>
        <taxon>Dikarya</taxon>
        <taxon>Ascomycota</taxon>
        <taxon>Pezizomycotina</taxon>
        <taxon>Dothideomycetes</taxon>
        <taxon>Pleosporomycetidae</taxon>
        <taxon>Pleosporales</taxon>
        <taxon>Pleosporineae</taxon>
        <taxon>Phaeosphaeriaceae</taxon>
        <taxon>Ophiobolus</taxon>
    </lineage>
</organism>
<dbReference type="SUPFAM" id="SSF55856">
    <property type="entry name" value="Cytochrome b5-like heme/steroid binding domain"/>
    <property type="match status" value="1"/>
</dbReference>
<feature type="compositionally biased region" description="Basic and acidic residues" evidence="2">
    <location>
        <begin position="176"/>
        <end position="188"/>
    </location>
</feature>
<protein>
    <recommendedName>
        <fullName evidence="3">Cytochrome b5 heme-binding domain-containing protein</fullName>
    </recommendedName>
</protein>
<accession>A0A6A7A3X6</accession>
<keyword evidence="5" id="KW-1185">Reference proteome</keyword>
<evidence type="ECO:0000313" key="5">
    <source>
        <dbReference type="Proteomes" id="UP000799424"/>
    </source>
</evidence>
<dbReference type="AlphaFoldDB" id="A0A6A7A3X6"/>
<dbReference type="FunFam" id="3.10.120.10:FF:000018">
    <property type="entry name" value="Heme/steroid binding domain protein, putative"/>
    <property type="match status" value="1"/>
</dbReference>
<dbReference type="PANTHER" id="PTHR10281">
    <property type="entry name" value="MEMBRANE-ASSOCIATED PROGESTERONE RECEPTOR COMPONENT-RELATED"/>
    <property type="match status" value="1"/>
</dbReference>
<dbReference type="OrthoDB" id="10257697at2759"/>
<dbReference type="InterPro" id="IPR001199">
    <property type="entry name" value="Cyt_B5-like_heme/steroid-bd"/>
</dbReference>
<dbReference type="PANTHER" id="PTHR10281:SF76">
    <property type="entry name" value="CALCUTTA CUP-RELATED"/>
    <property type="match status" value="1"/>
</dbReference>
<dbReference type="SMART" id="SM01117">
    <property type="entry name" value="Cyt-b5"/>
    <property type="match status" value="1"/>
</dbReference>
<reference evidence="4" key="1">
    <citation type="journal article" date="2020" name="Stud. Mycol.">
        <title>101 Dothideomycetes genomes: a test case for predicting lifestyles and emergence of pathogens.</title>
        <authorList>
            <person name="Haridas S."/>
            <person name="Albert R."/>
            <person name="Binder M."/>
            <person name="Bloem J."/>
            <person name="Labutti K."/>
            <person name="Salamov A."/>
            <person name="Andreopoulos B."/>
            <person name="Baker S."/>
            <person name="Barry K."/>
            <person name="Bills G."/>
            <person name="Bluhm B."/>
            <person name="Cannon C."/>
            <person name="Castanera R."/>
            <person name="Culley D."/>
            <person name="Daum C."/>
            <person name="Ezra D."/>
            <person name="Gonzalez J."/>
            <person name="Henrissat B."/>
            <person name="Kuo A."/>
            <person name="Liang C."/>
            <person name="Lipzen A."/>
            <person name="Lutzoni F."/>
            <person name="Magnuson J."/>
            <person name="Mondo S."/>
            <person name="Nolan M."/>
            <person name="Ohm R."/>
            <person name="Pangilinan J."/>
            <person name="Park H.-J."/>
            <person name="Ramirez L."/>
            <person name="Alfaro M."/>
            <person name="Sun H."/>
            <person name="Tritt A."/>
            <person name="Yoshinaga Y."/>
            <person name="Zwiers L.-H."/>
            <person name="Turgeon B."/>
            <person name="Goodwin S."/>
            <person name="Spatafora J."/>
            <person name="Crous P."/>
            <person name="Grigoriev I."/>
        </authorList>
    </citation>
    <scope>NUCLEOTIDE SEQUENCE</scope>
    <source>
        <strain evidence="4">CBS 113818</strain>
    </source>
</reference>
<comment type="similarity">
    <text evidence="1">Belongs to the cytochrome b5 family. MAPR subfamily.</text>
</comment>
<feature type="compositionally biased region" description="Basic and acidic residues" evidence="2">
    <location>
        <begin position="197"/>
        <end position="213"/>
    </location>
</feature>
<dbReference type="EMBL" id="MU006223">
    <property type="protein sequence ID" value="KAF2828001.1"/>
    <property type="molecule type" value="Genomic_DNA"/>
</dbReference>
<dbReference type="GO" id="GO:0016020">
    <property type="term" value="C:membrane"/>
    <property type="evidence" value="ECO:0007669"/>
    <property type="project" value="TreeGrafter"/>
</dbReference>
<feature type="region of interest" description="Disordered" evidence="2">
    <location>
        <begin position="1"/>
        <end position="20"/>
    </location>
</feature>
<dbReference type="Proteomes" id="UP000799424">
    <property type="component" value="Unassembled WGS sequence"/>
</dbReference>
<evidence type="ECO:0000313" key="4">
    <source>
        <dbReference type="EMBL" id="KAF2828001.1"/>
    </source>
</evidence>
<name>A0A6A7A3X6_9PLEO</name>
<proteinExistence type="inferred from homology"/>
<dbReference type="Gene3D" id="3.10.120.10">
    <property type="entry name" value="Cytochrome b5-like heme/steroid binding domain"/>
    <property type="match status" value="1"/>
</dbReference>
<dbReference type="Pfam" id="PF00173">
    <property type="entry name" value="Cyt-b5"/>
    <property type="match status" value="1"/>
</dbReference>
<feature type="region of interest" description="Disordered" evidence="2">
    <location>
        <begin position="176"/>
        <end position="213"/>
    </location>
</feature>
<dbReference type="InterPro" id="IPR050577">
    <property type="entry name" value="MAPR/NEUFC/NENF-like"/>
</dbReference>
<feature type="domain" description="Cytochrome b5 heme-binding" evidence="3">
    <location>
        <begin position="96"/>
        <end position="177"/>
    </location>
</feature>
<gene>
    <name evidence="4" type="ORF">CC86DRAFT_445070</name>
</gene>
<sequence length="268" mass="29856">MSSAARYRKPATPSTSINPVGEQEKAELKDAVKEQAVKTSNGLSVLDVLRIIGGMLLLSSGLSYLSTSGESMTWGYNAWWTRAREWKTLLQREVSITDAQLAAYDGTDPTLPIYLALNGTIYDVSSAPSTYGPGGSYHFFAGRDAARAFLTGCFQEDAVPDLRGVEQMFLPVDPELKEGASPEDIEKAKARKPLSAGERKNRHAQELRSARKQVKEGLESWHKLFRGDKGKPYRRVGEVKREEGWLEKMPKRTLCEQAEKGRPARKYD</sequence>
<dbReference type="GO" id="GO:0012505">
    <property type="term" value="C:endomembrane system"/>
    <property type="evidence" value="ECO:0007669"/>
    <property type="project" value="TreeGrafter"/>
</dbReference>
<evidence type="ECO:0000256" key="2">
    <source>
        <dbReference type="SAM" id="MobiDB-lite"/>
    </source>
</evidence>
<evidence type="ECO:0000259" key="3">
    <source>
        <dbReference type="SMART" id="SM01117"/>
    </source>
</evidence>